<dbReference type="PANTHER" id="PTHR43793:SF1">
    <property type="entry name" value="FAD SYNTHASE"/>
    <property type="match status" value="1"/>
</dbReference>
<dbReference type="InterPro" id="IPR014729">
    <property type="entry name" value="Rossmann-like_a/b/a_fold"/>
</dbReference>
<gene>
    <name evidence="4" type="ORF">COU31_00835</name>
</gene>
<dbReference type="SUPFAM" id="SSF52374">
    <property type="entry name" value="Nucleotidylyl transferase"/>
    <property type="match status" value="1"/>
</dbReference>
<reference evidence="5" key="1">
    <citation type="submission" date="2017-09" db="EMBL/GenBank/DDBJ databases">
        <title>Depth-based differentiation of microbial function through sediment-hosted aquifers and enrichment of novel symbionts in the deep terrestrial subsurface.</title>
        <authorList>
            <person name="Probst A.J."/>
            <person name="Ladd B."/>
            <person name="Jarett J.K."/>
            <person name="Geller-Mcgrath D.E."/>
            <person name="Sieber C.M.K."/>
            <person name="Emerson J.B."/>
            <person name="Anantharaman K."/>
            <person name="Thomas B.C."/>
            <person name="Malmstrom R."/>
            <person name="Stieglmeier M."/>
            <person name="Klingl A."/>
            <person name="Woyke T."/>
            <person name="Ryan C.M."/>
            <person name="Banfield J.F."/>
        </authorList>
    </citation>
    <scope>NUCLEOTIDE SEQUENCE [LARGE SCALE GENOMIC DNA]</scope>
</reference>
<accession>A0A2M6W4Y7</accession>
<name>A0A2M6W4Y7_9BACT</name>
<keyword evidence="2" id="KW-0548">Nucleotidyltransferase</keyword>
<evidence type="ECO:0000313" key="4">
    <source>
        <dbReference type="EMBL" id="PIT87862.1"/>
    </source>
</evidence>
<dbReference type="EMBL" id="PFBX01000005">
    <property type="protein sequence ID" value="PIT87862.1"/>
    <property type="molecule type" value="Genomic_DNA"/>
</dbReference>
<protein>
    <submittedName>
        <fullName evidence="4">FAD synthase</fullName>
    </submittedName>
</protein>
<dbReference type="NCBIfam" id="TIGR00125">
    <property type="entry name" value="cyt_tran_rel"/>
    <property type="match status" value="1"/>
</dbReference>
<evidence type="ECO:0000256" key="1">
    <source>
        <dbReference type="ARBA" id="ARBA00022679"/>
    </source>
</evidence>
<dbReference type="Pfam" id="PF01467">
    <property type="entry name" value="CTP_transf_like"/>
    <property type="match status" value="1"/>
</dbReference>
<keyword evidence="1" id="KW-0808">Transferase</keyword>
<dbReference type="InterPro" id="IPR050385">
    <property type="entry name" value="Archaeal_FAD_synthase"/>
</dbReference>
<dbReference type="Proteomes" id="UP000231183">
    <property type="component" value="Unassembled WGS sequence"/>
</dbReference>
<comment type="caution">
    <text evidence="4">The sequence shown here is derived from an EMBL/GenBank/DDBJ whole genome shotgun (WGS) entry which is preliminary data.</text>
</comment>
<evidence type="ECO:0000259" key="3">
    <source>
        <dbReference type="Pfam" id="PF01467"/>
    </source>
</evidence>
<proteinExistence type="predicted"/>
<dbReference type="Gene3D" id="3.40.50.620">
    <property type="entry name" value="HUPs"/>
    <property type="match status" value="1"/>
</dbReference>
<dbReference type="GO" id="GO:0016779">
    <property type="term" value="F:nucleotidyltransferase activity"/>
    <property type="evidence" value="ECO:0007669"/>
    <property type="project" value="UniProtKB-KW"/>
</dbReference>
<feature type="domain" description="Cytidyltransferase-like" evidence="3">
    <location>
        <begin position="15"/>
        <end position="130"/>
    </location>
</feature>
<evidence type="ECO:0000313" key="5">
    <source>
        <dbReference type="Proteomes" id="UP000231183"/>
    </source>
</evidence>
<dbReference type="InterPro" id="IPR004821">
    <property type="entry name" value="Cyt_trans-like"/>
</dbReference>
<evidence type="ECO:0000256" key="2">
    <source>
        <dbReference type="ARBA" id="ARBA00022695"/>
    </source>
</evidence>
<organism evidence="4 5">
    <name type="scientific">Candidatus Magasanikbacteria bacterium CG10_big_fil_rev_8_21_14_0_10_40_10</name>
    <dbReference type="NCBI Taxonomy" id="1974648"/>
    <lineage>
        <taxon>Bacteria</taxon>
        <taxon>Candidatus Magasanikiibacteriota</taxon>
    </lineage>
</organism>
<dbReference type="AlphaFoldDB" id="A0A2M6W4Y7"/>
<dbReference type="PANTHER" id="PTHR43793">
    <property type="entry name" value="FAD SYNTHASE"/>
    <property type="match status" value="1"/>
</dbReference>
<sequence length="139" mass="15901">MKIRSKNPKNMKKVIVFGTFDILHPGHIHMLKEAKTYGDHLVVVVARDKIVCNVKGKMPKNNERQRSQAIAKTGLADKIRLGCFDDKYQAIREEKPAVIALGYDQKTFVDLLEKALPDNTQIVRLAPYMPHKYKSSKLR</sequence>